<name>A0AAV5SPX0_9BILA</name>
<reference evidence="1" key="1">
    <citation type="submission" date="2023-10" db="EMBL/GenBank/DDBJ databases">
        <title>Genome assembly of Pristionchus species.</title>
        <authorList>
            <person name="Yoshida K."/>
            <person name="Sommer R.J."/>
        </authorList>
    </citation>
    <scope>NUCLEOTIDE SEQUENCE</scope>
    <source>
        <strain evidence="1">RS0144</strain>
    </source>
</reference>
<evidence type="ECO:0000313" key="1">
    <source>
        <dbReference type="EMBL" id="GMS85173.1"/>
    </source>
</evidence>
<sequence>LFMVENGGGWHYKCIICGLRNHPAAFCEGEDAGSVHFTCNKCIRWRVVSGQIKCAKDGIVCPAAKCGRVISSADLIGEARLPRLVR</sequence>
<gene>
    <name evidence="1" type="ORF">PENTCL1PPCAC_7348</name>
</gene>
<proteinExistence type="predicted"/>
<accession>A0AAV5SPX0</accession>
<comment type="caution">
    <text evidence="1">The sequence shown here is derived from an EMBL/GenBank/DDBJ whole genome shotgun (WGS) entry which is preliminary data.</text>
</comment>
<protein>
    <submittedName>
        <fullName evidence="1">Uncharacterized protein</fullName>
    </submittedName>
</protein>
<feature type="non-terminal residue" evidence="1">
    <location>
        <position position="86"/>
    </location>
</feature>
<dbReference type="AlphaFoldDB" id="A0AAV5SPX0"/>
<organism evidence="1 2">
    <name type="scientific">Pristionchus entomophagus</name>
    <dbReference type="NCBI Taxonomy" id="358040"/>
    <lineage>
        <taxon>Eukaryota</taxon>
        <taxon>Metazoa</taxon>
        <taxon>Ecdysozoa</taxon>
        <taxon>Nematoda</taxon>
        <taxon>Chromadorea</taxon>
        <taxon>Rhabditida</taxon>
        <taxon>Rhabditina</taxon>
        <taxon>Diplogasteromorpha</taxon>
        <taxon>Diplogasteroidea</taxon>
        <taxon>Neodiplogasteridae</taxon>
        <taxon>Pristionchus</taxon>
    </lineage>
</organism>
<evidence type="ECO:0000313" key="2">
    <source>
        <dbReference type="Proteomes" id="UP001432027"/>
    </source>
</evidence>
<feature type="non-terminal residue" evidence="1">
    <location>
        <position position="1"/>
    </location>
</feature>
<dbReference type="EMBL" id="BTSX01000002">
    <property type="protein sequence ID" value="GMS85173.1"/>
    <property type="molecule type" value="Genomic_DNA"/>
</dbReference>
<dbReference type="Proteomes" id="UP001432027">
    <property type="component" value="Unassembled WGS sequence"/>
</dbReference>
<keyword evidence="2" id="KW-1185">Reference proteome</keyword>